<keyword evidence="7 12" id="KW-0472">Membrane</keyword>
<keyword evidence="3 12" id="KW-0812">Transmembrane</keyword>
<keyword evidence="10" id="KW-1038">Host endoplasmic reticulum</keyword>
<evidence type="ECO:0000256" key="5">
    <source>
        <dbReference type="ARBA" id="ARBA00022870"/>
    </source>
</evidence>
<sequence length="227" mass="26586">MRRWLRLLVGLGCCWVTLAHAGNPYEDDDYYYYREDEPRQHGEPNYVAPPARQFRFPPLNNVSGYQASCVVKDGVLDAVWRVQGTFYPEKGIVARVGWSGRHGRKWGRLQAPECLVETTEAVFRLRQWVPTDLDHLTLHLVPCSKCKPMWCQPRYHIRYFSYGNSVDNLRRLHYEYRHLELGVVIAIQMAMVLLLGYVLARTVYRVSSAYYLRWHACVPQKCEKSLC</sequence>
<organism evidence="13 14">
    <name type="scientific">Human cytomegalovirus</name>
    <name type="common">HHV-5</name>
    <name type="synonym">Human herpesvirus 5</name>
    <dbReference type="NCBI Taxonomy" id="10359"/>
    <lineage>
        <taxon>Viruses</taxon>
        <taxon>Duplodnaviria</taxon>
        <taxon>Heunggongvirae</taxon>
        <taxon>Peploviricota</taxon>
        <taxon>Herviviricetes</taxon>
        <taxon>Herpesvirales</taxon>
        <taxon>Orthoherpesviridae</taxon>
        <taxon>Betaherpesvirinae</taxon>
        <taxon>Cytomegalovirus</taxon>
        <taxon>Cytomegalovirus humanbeta5</taxon>
    </lineage>
</organism>
<feature type="transmembrane region" description="Helical" evidence="12">
    <location>
        <begin position="181"/>
        <end position="200"/>
    </location>
</feature>
<evidence type="ECO:0000256" key="10">
    <source>
        <dbReference type="ARBA" id="ARBA00023184"/>
    </source>
</evidence>
<dbReference type="GO" id="GO:0044167">
    <property type="term" value="C:host cell endoplasmic reticulum membrane"/>
    <property type="evidence" value="ECO:0007669"/>
    <property type="project" value="UniProtKB-SubCell"/>
</dbReference>
<evidence type="ECO:0000256" key="4">
    <source>
        <dbReference type="ARBA" id="ARBA00022729"/>
    </source>
</evidence>
<keyword evidence="5" id="KW-1043">Host membrane</keyword>
<keyword evidence="11" id="KW-0393">Immunoglobulin domain</keyword>
<dbReference type="InterPro" id="IPR012536">
    <property type="entry name" value="CMV_US"/>
</dbReference>
<evidence type="ECO:0000256" key="1">
    <source>
        <dbReference type="ARBA" id="ARBA00004482"/>
    </source>
</evidence>
<name>A0A0G2T742_HCMV</name>
<comment type="subcellular location">
    <subcellularLocation>
        <location evidence="1">Host endoplasmic reticulum membrane</location>
        <topology evidence="1">Single-pass type I membrane protein</topology>
    </subcellularLocation>
</comment>
<comment type="similarity">
    <text evidence="2">Belongs to the cytomegalovirus US6 family.</text>
</comment>
<protein>
    <submittedName>
        <fullName evidence="13">Membrane glycoprotein US8</fullName>
    </submittedName>
</protein>
<evidence type="ECO:0000313" key="14">
    <source>
        <dbReference type="Proteomes" id="UP000099866"/>
    </source>
</evidence>
<keyword evidence="8" id="KW-1015">Disulfide bond</keyword>
<keyword evidence="4" id="KW-0732">Signal</keyword>
<evidence type="ECO:0000256" key="12">
    <source>
        <dbReference type="SAM" id="Phobius"/>
    </source>
</evidence>
<evidence type="ECO:0000313" key="13">
    <source>
        <dbReference type="EMBL" id="AKI07692.1"/>
    </source>
</evidence>
<reference evidence="13 14" key="1">
    <citation type="journal article" date="2015" name="J. Virol.">
        <title>High-throughput analysis of human cytomegalovirus genome diversity highlights the widespread occurrence of gene-disrupting mutations and pervasive recombination.</title>
        <authorList>
            <person name="Sijmons S."/>
            <person name="Thys K."/>
            <person name="Mbong Ngwese M."/>
            <person name="Van Damme E."/>
            <person name="Dvorak J."/>
            <person name="Van Loock M."/>
            <person name="Li G."/>
            <person name="Tachezy R."/>
            <person name="Busson L."/>
            <person name="Aerssens J."/>
            <person name="Van Ranst M."/>
            <person name="Maes P."/>
        </authorList>
    </citation>
    <scope>NUCLEOTIDE SEQUENCE [LARGE SCALE GENOMIC DNA]</scope>
    <source>
        <strain evidence="13">BE/45/2011</strain>
    </source>
</reference>
<dbReference type="EMBL" id="KP745633">
    <property type="protein sequence ID" value="AKI07692.1"/>
    <property type="molecule type" value="Genomic_DNA"/>
</dbReference>
<evidence type="ECO:0000256" key="7">
    <source>
        <dbReference type="ARBA" id="ARBA00023136"/>
    </source>
</evidence>
<keyword evidence="9" id="KW-0325">Glycoprotein</keyword>
<keyword evidence="6 12" id="KW-1133">Transmembrane helix</keyword>
<evidence type="ECO:0000256" key="8">
    <source>
        <dbReference type="ARBA" id="ARBA00023157"/>
    </source>
</evidence>
<gene>
    <name evidence="13" type="primary">US8</name>
</gene>
<organismHost>
    <name type="scientific">Homo sapiens</name>
    <name type="common">Human</name>
    <dbReference type="NCBI Taxonomy" id="9606"/>
</organismHost>
<dbReference type="Pfam" id="PF08001">
    <property type="entry name" value="CMV_US"/>
    <property type="match status" value="1"/>
</dbReference>
<accession>A0A0G2T742</accession>
<evidence type="ECO:0000256" key="2">
    <source>
        <dbReference type="ARBA" id="ARBA00006952"/>
    </source>
</evidence>
<dbReference type="Proteomes" id="UP000099866">
    <property type="component" value="Genome"/>
</dbReference>
<evidence type="ECO:0000256" key="3">
    <source>
        <dbReference type="ARBA" id="ARBA00022692"/>
    </source>
</evidence>
<dbReference type="GO" id="GO:0052031">
    <property type="term" value="P:symbiont-mediated perturbation of host defense response"/>
    <property type="evidence" value="ECO:0007669"/>
    <property type="project" value="InterPro"/>
</dbReference>
<evidence type="ECO:0000256" key="11">
    <source>
        <dbReference type="ARBA" id="ARBA00023319"/>
    </source>
</evidence>
<evidence type="ECO:0000256" key="9">
    <source>
        <dbReference type="ARBA" id="ARBA00023180"/>
    </source>
</evidence>
<proteinExistence type="inferred from homology"/>
<evidence type="ECO:0000256" key="6">
    <source>
        <dbReference type="ARBA" id="ARBA00022989"/>
    </source>
</evidence>